<proteinExistence type="predicted"/>
<dbReference type="RefSeq" id="XP_008866438.1">
    <property type="nucleotide sequence ID" value="XM_008868216.1"/>
</dbReference>
<dbReference type="OrthoDB" id="2099276at2759"/>
<name>A0A024UFN0_9STRA</name>
<gene>
    <name evidence="2" type="ORF">H310_04064</name>
</gene>
<accession>A0A024UFN0</accession>
<evidence type="ECO:0008006" key="3">
    <source>
        <dbReference type="Google" id="ProtNLM"/>
    </source>
</evidence>
<feature type="compositionally biased region" description="Polar residues" evidence="1">
    <location>
        <begin position="54"/>
        <end position="70"/>
    </location>
</feature>
<evidence type="ECO:0000313" key="2">
    <source>
        <dbReference type="EMBL" id="ETW05000.1"/>
    </source>
</evidence>
<evidence type="ECO:0000256" key="1">
    <source>
        <dbReference type="SAM" id="MobiDB-lite"/>
    </source>
</evidence>
<feature type="compositionally biased region" description="Basic and acidic residues" evidence="1">
    <location>
        <begin position="37"/>
        <end position="53"/>
    </location>
</feature>
<feature type="region of interest" description="Disordered" evidence="1">
    <location>
        <begin position="1"/>
        <end position="116"/>
    </location>
</feature>
<dbReference type="GeneID" id="20081114"/>
<dbReference type="eggNOG" id="ENOG502S0DP">
    <property type="taxonomic scope" value="Eukaryota"/>
</dbReference>
<sequence>MNKSTTTPSHDDSSSRHEPPKELEFRDSDEEAMDSPLSDHTRSGPHMDSRHSIDGTQDSELSQSSPTSPLRSPVASPRELHPLAPSSHASHLPPRPQAPISQSHPVHPPSTHDEHDYHMHRQASCSTFFLGDENQTTIDVTWMGESLGLELQRIRTSKLPSVDVLWKENMASVGVTFGIEQVTRQVVVKRTSRHDIVPGYILSSANGHRVMEHNFDATMRELKIGHDSGRSQLLQFVPPPAAPLVKSVDPRGVLGRAGLTHAYELKSVNGHQTRYQSLDQISIALRDAVKPCVLHFALSDDAQELMQLQETVATARNQSGATLAAAAIIAAVCI</sequence>
<dbReference type="AlphaFoldDB" id="A0A024UFN0"/>
<protein>
    <recommendedName>
        <fullName evidence="3">PDZ domain-containing protein</fullName>
    </recommendedName>
</protein>
<organism evidence="2">
    <name type="scientific">Aphanomyces invadans</name>
    <dbReference type="NCBI Taxonomy" id="157072"/>
    <lineage>
        <taxon>Eukaryota</taxon>
        <taxon>Sar</taxon>
        <taxon>Stramenopiles</taxon>
        <taxon>Oomycota</taxon>
        <taxon>Saprolegniomycetes</taxon>
        <taxon>Saprolegniales</taxon>
        <taxon>Verrucalvaceae</taxon>
        <taxon>Aphanomyces</taxon>
    </lineage>
</organism>
<feature type="compositionally biased region" description="Basic and acidic residues" evidence="1">
    <location>
        <begin position="9"/>
        <end position="26"/>
    </location>
</feature>
<dbReference type="VEuPathDB" id="FungiDB:H310_04064"/>
<reference evidence="2" key="1">
    <citation type="submission" date="2013-12" db="EMBL/GenBank/DDBJ databases">
        <title>The Genome Sequence of Aphanomyces invadans NJM9701.</title>
        <authorList>
            <consortium name="The Broad Institute Genomics Platform"/>
            <person name="Russ C."/>
            <person name="Tyler B."/>
            <person name="van West P."/>
            <person name="Dieguez-Uribeondo J."/>
            <person name="Young S.K."/>
            <person name="Zeng Q."/>
            <person name="Gargeya S."/>
            <person name="Fitzgerald M."/>
            <person name="Abouelleil A."/>
            <person name="Alvarado L."/>
            <person name="Chapman S.B."/>
            <person name="Gainer-Dewar J."/>
            <person name="Goldberg J."/>
            <person name="Griggs A."/>
            <person name="Gujja S."/>
            <person name="Hansen M."/>
            <person name="Howarth C."/>
            <person name="Imamovic A."/>
            <person name="Ireland A."/>
            <person name="Larimer J."/>
            <person name="McCowan C."/>
            <person name="Murphy C."/>
            <person name="Pearson M."/>
            <person name="Poon T.W."/>
            <person name="Priest M."/>
            <person name="Roberts A."/>
            <person name="Saif S."/>
            <person name="Shea T."/>
            <person name="Sykes S."/>
            <person name="Wortman J."/>
            <person name="Nusbaum C."/>
            <person name="Birren B."/>
        </authorList>
    </citation>
    <scope>NUCLEOTIDE SEQUENCE [LARGE SCALE GENOMIC DNA]</scope>
    <source>
        <strain evidence="2">NJM9701</strain>
    </source>
</reference>
<dbReference type="STRING" id="157072.A0A024UFN0"/>
<dbReference type="EMBL" id="KI913957">
    <property type="protein sequence ID" value="ETW05000.1"/>
    <property type="molecule type" value="Genomic_DNA"/>
</dbReference>